<dbReference type="AlphaFoldDB" id="A0A8C5FAG8"/>
<feature type="domain" description="Ig-like" evidence="1">
    <location>
        <begin position="33"/>
        <end position="110"/>
    </location>
</feature>
<dbReference type="OMA" id="QCKCEIS"/>
<sequence>KQSGQGPVQNLCYRPRLVLSANNVQNFLVEKPPTFSLKLVPSRLVKTGQPLTLSCKVEDSPGLSVKWFRNGCEIISNYRQLVRFSNSVASLEVIDNSVDDSGEYVCVASSAAGSNHCSYKHGWTLDVCVIFFH</sequence>
<dbReference type="Gene3D" id="2.60.40.10">
    <property type="entry name" value="Immunoglobulins"/>
    <property type="match status" value="1"/>
</dbReference>
<evidence type="ECO:0000313" key="2">
    <source>
        <dbReference type="Ensembl" id="ENSGMOP00000022304.1"/>
    </source>
</evidence>
<reference evidence="2" key="1">
    <citation type="submission" date="2025-08" db="UniProtKB">
        <authorList>
            <consortium name="Ensembl"/>
        </authorList>
    </citation>
    <scope>IDENTIFICATION</scope>
</reference>
<dbReference type="SMART" id="SM00408">
    <property type="entry name" value="IGc2"/>
    <property type="match status" value="1"/>
</dbReference>
<organism evidence="2 3">
    <name type="scientific">Gadus morhua</name>
    <name type="common">Atlantic cod</name>
    <dbReference type="NCBI Taxonomy" id="8049"/>
    <lineage>
        <taxon>Eukaryota</taxon>
        <taxon>Metazoa</taxon>
        <taxon>Chordata</taxon>
        <taxon>Craniata</taxon>
        <taxon>Vertebrata</taxon>
        <taxon>Euteleostomi</taxon>
        <taxon>Actinopterygii</taxon>
        <taxon>Neopterygii</taxon>
        <taxon>Teleostei</taxon>
        <taxon>Neoteleostei</taxon>
        <taxon>Acanthomorphata</taxon>
        <taxon>Zeiogadaria</taxon>
        <taxon>Gadariae</taxon>
        <taxon>Gadiformes</taxon>
        <taxon>Gadoidei</taxon>
        <taxon>Gadidae</taxon>
        <taxon>Gadus</taxon>
    </lineage>
</organism>
<dbReference type="FunFam" id="2.60.40.10:FF:000022">
    <property type="entry name" value="Cardiac titin"/>
    <property type="match status" value="1"/>
</dbReference>
<dbReference type="InterPro" id="IPR003598">
    <property type="entry name" value="Ig_sub2"/>
</dbReference>
<dbReference type="InterPro" id="IPR007110">
    <property type="entry name" value="Ig-like_dom"/>
</dbReference>
<name>A0A8C5FAG8_GADMO</name>
<dbReference type="PANTHER" id="PTHR47633">
    <property type="entry name" value="IMMUNOGLOBULIN"/>
    <property type="match status" value="1"/>
</dbReference>
<dbReference type="InterPro" id="IPR036179">
    <property type="entry name" value="Ig-like_dom_sf"/>
</dbReference>
<protein>
    <recommendedName>
        <fullName evidence="1">Ig-like domain-containing protein</fullName>
    </recommendedName>
</protein>
<dbReference type="InterPro" id="IPR013783">
    <property type="entry name" value="Ig-like_fold"/>
</dbReference>
<proteinExistence type="predicted"/>
<dbReference type="SUPFAM" id="SSF48726">
    <property type="entry name" value="Immunoglobulin"/>
    <property type="match status" value="1"/>
</dbReference>
<dbReference type="PROSITE" id="PS50835">
    <property type="entry name" value="IG_LIKE"/>
    <property type="match status" value="1"/>
</dbReference>
<dbReference type="InterPro" id="IPR003599">
    <property type="entry name" value="Ig_sub"/>
</dbReference>
<dbReference type="Proteomes" id="UP000694546">
    <property type="component" value="Chromosome 16"/>
</dbReference>
<evidence type="ECO:0000313" key="3">
    <source>
        <dbReference type="Proteomes" id="UP000694546"/>
    </source>
</evidence>
<accession>A0A8C5FAG8</accession>
<dbReference type="Ensembl" id="ENSGMOT00000051358.1">
    <property type="protein sequence ID" value="ENSGMOP00000022304.1"/>
    <property type="gene ID" value="ENSGMOG00000032855.1"/>
</dbReference>
<evidence type="ECO:0000259" key="1">
    <source>
        <dbReference type="PROSITE" id="PS50835"/>
    </source>
</evidence>
<reference evidence="2" key="2">
    <citation type="submission" date="2025-09" db="UniProtKB">
        <authorList>
            <consortium name="Ensembl"/>
        </authorList>
    </citation>
    <scope>IDENTIFICATION</scope>
</reference>
<keyword evidence="3" id="KW-1185">Reference proteome</keyword>
<dbReference type="SMART" id="SM00409">
    <property type="entry name" value="IG"/>
    <property type="match status" value="1"/>
</dbReference>
<dbReference type="InterPro" id="IPR013098">
    <property type="entry name" value="Ig_I-set"/>
</dbReference>
<dbReference type="Pfam" id="PF07679">
    <property type="entry name" value="I-set"/>
    <property type="match status" value="1"/>
</dbReference>
<dbReference type="CDD" id="cd00096">
    <property type="entry name" value="Ig"/>
    <property type="match status" value="1"/>
</dbReference>